<dbReference type="EMBL" id="QLLQ01000009">
    <property type="protein sequence ID" value="RAJ22457.1"/>
    <property type="molecule type" value="Genomic_DNA"/>
</dbReference>
<evidence type="ECO:0000313" key="2">
    <source>
        <dbReference type="Proteomes" id="UP000248987"/>
    </source>
</evidence>
<dbReference type="OrthoDB" id="1093345at2"/>
<dbReference type="STRING" id="49280.A9996_05400"/>
<comment type="caution">
    <text evidence="1">The sequence shown here is derived from an EMBL/GenBank/DDBJ whole genome shotgun (WGS) entry which is preliminary data.</text>
</comment>
<dbReference type="AlphaFoldDB" id="A0A1A7R640"/>
<gene>
    <name evidence="1" type="ORF">LX77_02402</name>
</gene>
<organism evidence="1 2">
    <name type="scientific">Gelidibacter algens</name>
    <dbReference type="NCBI Taxonomy" id="49280"/>
    <lineage>
        <taxon>Bacteria</taxon>
        <taxon>Pseudomonadati</taxon>
        <taxon>Bacteroidota</taxon>
        <taxon>Flavobacteriia</taxon>
        <taxon>Flavobacteriales</taxon>
        <taxon>Flavobacteriaceae</taxon>
        <taxon>Gelidibacter</taxon>
    </lineage>
</organism>
<dbReference type="Proteomes" id="UP000248987">
    <property type="component" value="Unassembled WGS sequence"/>
</dbReference>
<proteinExistence type="predicted"/>
<keyword evidence="2" id="KW-1185">Reference proteome</keyword>
<dbReference type="RefSeq" id="WP_066431975.1">
    <property type="nucleotide sequence ID" value="NZ_LZRN01000008.1"/>
</dbReference>
<name>A0A1A7R640_9FLAO</name>
<reference evidence="1 2" key="1">
    <citation type="submission" date="2018-06" db="EMBL/GenBank/DDBJ databases">
        <title>Genomic Encyclopedia of Archaeal and Bacterial Type Strains, Phase II (KMG-II): from individual species to whole genera.</title>
        <authorList>
            <person name="Goeker M."/>
        </authorList>
    </citation>
    <scope>NUCLEOTIDE SEQUENCE [LARGE SCALE GENOMIC DNA]</scope>
    <source>
        <strain evidence="1 2">DSM 12408</strain>
    </source>
</reference>
<dbReference type="SUPFAM" id="SSF50998">
    <property type="entry name" value="Quinoprotein alcohol dehydrogenase-like"/>
    <property type="match status" value="1"/>
</dbReference>
<sequence>MRTLWLLFTFILVTSCNNDPQEHSKLISLVPPNTSVIVKTTSIEGLKNALKNNSLLLQFSDAKSIQHLDSKLRFLDHLKPSKEVLITFGKHYTDSVQVAVITKYHADLFNLDSVPNHSVETFTTDGNSLTKTTIDNAVIYSIIKDSIFFASNDRALTEAAFQQKESNAALAELYQTAGNGKSLSILINTKAKSFKPNFFFDQNLNSIQLTNYILLDAELTQDQLKFDGITTAKDSLKSLINVFKNTLPQENQLPKICPPDVDGFLSFSFQDFKTFNENLSTYRAKGSLLDTAIFESVLEAGVIYKNEQQAVFLNSINASTMSDFFGAQNTIETYRDIPIYGFDEPDLFSKVFSPLISYKSAANYVRIEDFFVFSNDLELLKDIISNYQNNTTLFTSAAFEEIMTNLSDESSMFVYANANNLKTIINSNFNIENTIKPDDFTASAIQFVYETDFAHVHAIIQRNKKKSTSNSVYEDLNVTLDADLLTNPQFVNNHTNSQMEVVVQDINNNLYLISKDGKVQWKKQLGSRILGRIEQIDSYKNGRLQLAFATQNRVYVLDRSGKDVGGFPLKFRDQITQPLAVFDYDKNRDYRLLVTQGKSVLMYDKRGKTVSGFNYKKADNTINTQPQHFRIGKKDYIVFVQGNELEILNRVGKTRVNVKNNISFSDSGIYLYDNTFTTTTAKGDLIQIDENGKMSSNNLNLGEKHSISSTSKTLVTLSDNILHIKTNKVELDFGDYTPPKIFYSNDKIYISVTDLQAKKIYLFDSLGKLIDNFPVYGNSTIDLDNIDKEKSPEFVTKGDKNSIIIYQMN</sequence>
<dbReference type="PROSITE" id="PS51257">
    <property type="entry name" value="PROKAR_LIPOPROTEIN"/>
    <property type="match status" value="1"/>
</dbReference>
<protein>
    <submittedName>
        <fullName evidence="1">Uncharacterized protein</fullName>
    </submittedName>
</protein>
<evidence type="ECO:0000313" key="1">
    <source>
        <dbReference type="EMBL" id="RAJ22457.1"/>
    </source>
</evidence>
<dbReference type="InterPro" id="IPR011047">
    <property type="entry name" value="Quinoprotein_ADH-like_sf"/>
</dbReference>
<accession>A0A1A7R640</accession>